<name>A0A0L0FGC7_9EUKA</name>
<dbReference type="Proteomes" id="UP000054560">
    <property type="component" value="Unassembled WGS sequence"/>
</dbReference>
<reference evidence="1 2" key="1">
    <citation type="submission" date="2011-02" db="EMBL/GenBank/DDBJ databases">
        <title>The Genome Sequence of Sphaeroforma arctica JP610.</title>
        <authorList>
            <consortium name="The Broad Institute Genome Sequencing Platform"/>
            <person name="Russ C."/>
            <person name="Cuomo C."/>
            <person name="Young S.K."/>
            <person name="Zeng Q."/>
            <person name="Gargeya S."/>
            <person name="Alvarado L."/>
            <person name="Berlin A."/>
            <person name="Chapman S.B."/>
            <person name="Chen Z."/>
            <person name="Freedman E."/>
            <person name="Gellesch M."/>
            <person name="Goldberg J."/>
            <person name="Griggs A."/>
            <person name="Gujja S."/>
            <person name="Heilman E."/>
            <person name="Heiman D."/>
            <person name="Howarth C."/>
            <person name="Mehta T."/>
            <person name="Neiman D."/>
            <person name="Pearson M."/>
            <person name="Roberts A."/>
            <person name="Saif S."/>
            <person name="Shea T."/>
            <person name="Shenoy N."/>
            <person name="Sisk P."/>
            <person name="Stolte C."/>
            <person name="Sykes S."/>
            <person name="White J."/>
            <person name="Yandava C."/>
            <person name="Burger G."/>
            <person name="Gray M.W."/>
            <person name="Holland P.W.H."/>
            <person name="King N."/>
            <person name="Lang F.B.F."/>
            <person name="Roger A.J."/>
            <person name="Ruiz-Trillo I."/>
            <person name="Haas B."/>
            <person name="Nusbaum C."/>
            <person name="Birren B."/>
        </authorList>
    </citation>
    <scope>NUCLEOTIDE SEQUENCE [LARGE SCALE GENOMIC DNA]</scope>
    <source>
        <strain evidence="1 2">JP610</strain>
    </source>
</reference>
<evidence type="ECO:0000313" key="2">
    <source>
        <dbReference type="Proteomes" id="UP000054560"/>
    </source>
</evidence>
<gene>
    <name evidence="1" type="ORF">SARC_11645</name>
</gene>
<dbReference type="GeneID" id="25912149"/>
<keyword evidence="2" id="KW-1185">Reference proteome</keyword>
<dbReference type="EMBL" id="KQ243400">
    <property type="protein sequence ID" value="KNC75837.1"/>
    <property type="molecule type" value="Genomic_DNA"/>
</dbReference>
<protein>
    <submittedName>
        <fullName evidence="1">Uncharacterized protein</fullName>
    </submittedName>
</protein>
<feature type="non-terminal residue" evidence="1">
    <location>
        <position position="1"/>
    </location>
</feature>
<dbReference type="RefSeq" id="XP_014149739.1">
    <property type="nucleotide sequence ID" value="XM_014294264.1"/>
</dbReference>
<evidence type="ECO:0000313" key="1">
    <source>
        <dbReference type="EMBL" id="KNC75837.1"/>
    </source>
</evidence>
<dbReference type="AlphaFoldDB" id="A0A0L0FGC7"/>
<proteinExistence type="predicted"/>
<sequence>KAPSDHLAAMLDRRNLRPQFDVFLEAVLEHCKKMFHSWKSADIWESLPCEVLFPFTQANISVHLCQTKQWIQGQHGGHYHYVRWFEFIERETTGADYQSGHWKYGTDGRRLSKAEQKEARKRYKEYMNPLKAKRDAEALEPTYEGSSSGM</sequence>
<accession>A0A0L0FGC7</accession>
<organism evidence="1 2">
    <name type="scientific">Sphaeroforma arctica JP610</name>
    <dbReference type="NCBI Taxonomy" id="667725"/>
    <lineage>
        <taxon>Eukaryota</taxon>
        <taxon>Ichthyosporea</taxon>
        <taxon>Ichthyophonida</taxon>
        <taxon>Sphaeroforma</taxon>
    </lineage>
</organism>